<keyword evidence="4" id="KW-1003">Cell membrane</keyword>
<evidence type="ECO:0000256" key="1">
    <source>
        <dbReference type="ARBA" id="ARBA00004651"/>
    </source>
</evidence>
<keyword evidence="5 13" id="KW-0812">Transmembrane</keyword>
<evidence type="ECO:0000313" key="14">
    <source>
        <dbReference type="EMBL" id="QDU41605.1"/>
    </source>
</evidence>
<evidence type="ECO:0000256" key="9">
    <source>
        <dbReference type="ARBA" id="ARBA00023136"/>
    </source>
</evidence>
<evidence type="ECO:0000256" key="2">
    <source>
        <dbReference type="ARBA" id="ARBA00009765"/>
    </source>
</evidence>
<dbReference type="KEGG" id="sdyn:Mal52_00580"/>
<dbReference type="PANTHER" id="PTHR46494:SF1">
    <property type="entry name" value="CORA FAMILY METAL ION TRANSPORTER (EUROFUNG)"/>
    <property type="match status" value="1"/>
</dbReference>
<protein>
    <submittedName>
        <fullName evidence="14">Magnesium transport protein CorA</fullName>
    </submittedName>
</protein>
<keyword evidence="8" id="KW-0406">Ion transport</keyword>
<comment type="subcellular location">
    <subcellularLocation>
        <location evidence="1">Cell membrane</location>
        <topology evidence="1">Multi-pass membrane protein</topology>
    </subcellularLocation>
</comment>
<evidence type="ECO:0000313" key="15">
    <source>
        <dbReference type="Proteomes" id="UP000319383"/>
    </source>
</evidence>
<accession>A0A517ZGJ8</accession>
<dbReference type="GO" id="GO:0015095">
    <property type="term" value="F:magnesium ion transmembrane transporter activity"/>
    <property type="evidence" value="ECO:0007669"/>
    <property type="project" value="TreeGrafter"/>
</dbReference>
<evidence type="ECO:0000256" key="11">
    <source>
        <dbReference type="ARBA" id="ARBA00045497"/>
    </source>
</evidence>
<feature type="coiled-coil region" evidence="12">
    <location>
        <begin position="113"/>
        <end position="170"/>
    </location>
</feature>
<dbReference type="RefSeq" id="WP_145373624.1">
    <property type="nucleotide sequence ID" value="NZ_CP036276.1"/>
</dbReference>
<organism evidence="14 15">
    <name type="scientific">Symmachiella dynata</name>
    <dbReference type="NCBI Taxonomy" id="2527995"/>
    <lineage>
        <taxon>Bacteria</taxon>
        <taxon>Pseudomonadati</taxon>
        <taxon>Planctomycetota</taxon>
        <taxon>Planctomycetia</taxon>
        <taxon>Planctomycetales</taxon>
        <taxon>Planctomycetaceae</taxon>
        <taxon>Symmachiella</taxon>
    </lineage>
</organism>
<dbReference type="GO" id="GO:0000287">
    <property type="term" value="F:magnesium ion binding"/>
    <property type="evidence" value="ECO:0007669"/>
    <property type="project" value="TreeGrafter"/>
</dbReference>
<comment type="similarity">
    <text evidence="2">Belongs to the CorA metal ion transporter (MIT) (TC 1.A.35) family.</text>
</comment>
<dbReference type="Proteomes" id="UP000319383">
    <property type="component" value="Chromosome"/>
</dbReference>
<dbReference type="EMBL" id="CP036276">
    <property type="protein sequence ID" value="QDU41605.1"/>
    <property type="molecule type" value="Genomic_DNA"/>
</dbReference>
<dbReference type="GO" id="GO:0050897">
    <property type="term" value="F:cobalt ion binding"/>
    <property type="evidence" value="ECO:0007669"/>
    <property type="project" value="TreeGrafter"/>
</dbReference>
<proteinExistence type="inferred from homology"/>
<dbReference type="AlphaFoldDB" id="A0A517ZGJ8"/>
<evidence type="ECO:0000256" key="5">
    <source>
        <dbReference type="ARBA" id="ARBA00022692"/>
    </source>
</evidence>
<dbReference type="Gene3D" id="1.20.58.340">
    <property type="entry name" value="Magnesium transport protein CorA, transmembrane region"/>
    <property type="match status" value="1"/>
</dbReference>
<dbReference type="InterPro" id="IPR045863">
    <property type="entry name" value="CorA_TM1_TM2"/>
</dbReference>
<dbReference type="SUPFAM" id="SSF143865">
    <property type="entry name" value="CorA soluble domain-like"/>
    <property type="match status" value="1"/>
</dbReference>
<feature type="transmembrane region" description="Helical" evidence="13">
    <location>
        <begin position="294"/>
        <end position="314"/>
    </location>
</feature>
<sequence>MKLRIFGINERSMLESLPKTKLSAEWVDDETHRWIDIEDATADELKEVFAPYKLPASILTACLASERTARFISRRDAFYLEVPTHLGWDVYPKPYVSILYLPTTVISIHRDVVHSIEDVIDDLNEEVQLFERSASALLYHLLTSIGKKNLDAALDVRSEAEELAMELDRDPERIDPQQIAEMRRKISHHATVHDDHTYCAGVLRTVESKSLQFTGTSRLFSEQLHLAEMSGQMIAGAQSRVADLQGTYDATVQQKVENRLRMLTLLSAIFLPLTLISGIYGMNFTDLPGMGIPTGYLIVIGIMLATVFGMGLYLKRNGWFD</sequence>
<dbReference type="GO" id="GO:0005886">
    <property type="term" value="C:plasma membrane"/>
    <property type="evidence" value="ECO:0007669"/>
    <property type="project" value="UniProtKB-SubCell"/>
</dbReference>
<evidence type="ECO:0000256" key="12">
    <source>
        <dbReference type="SAM" id="Coils"/>
    </source>
</evidence>
<evidence type="ECO:0000256" key="8">
    <source>
        <dbReference type="ARBA" id="ARBA00023065"/>
    </source>
</evidence>
<keyword evidence="15" id="KW-1185">Reference proteome</keyword>
<dbReference type="GO" id="GO:0015087">
    <property type="term" value="F:cobalt ion transmembrane transporter activity"/>
    <property type="evidence" value="ECO:0007669"/>
    <property type="project" value="TreeGrafter"/>
</dbReference>
<dbReference type="InterPro" id="IPR002523">
    <property type="entry name" value="MgTranspt_CorA/ZnTranspt_ZntB"/>
</dbReference>
<dbReference type="Gene3D" id="3.30.460.20">
    <property type="entry name" value="CorA soluble domain-like"/>
    <property type="match status" value="1"/>
</dbReference>
<name>A0A517ZGJ8_9PLAN</name>
<keyword evidence="9 13" id="KW-0472">Membrane</keyword>
<keyword evidence="6" id="KW-0460">Magnesium</keyword>
<keyword evidence="12" id="KW-0175">Coiled coil</keyword>
<evidence type="ECO:0000256" key="3">
    <source>
        <dbReference type="ARBA" id="ARBA00022448"/>
    </source>
</evidence>
<dbReference type="PANTHER" id="PTHR46494">
    <property type="entry name" value="CORA FAMILY METAL ION TRANSPORTER (EUROFUNG)"/>
    <property type="match status" value="1"/>
</dbReference>
<evidence type="ECO:0000256" key="4">
    <source>
        <dbReference type="ARBA" id="ARBA00022475"/>
    </source>
</evidence>
<dbReference type="InterPro" id="IPR045861">
    <property type="entry name" value="CorA_cytoplasmic_dom"/>
</dbReference>
<comment type="function">
    <text evidence="11">Mediates influx of magnesium ions. Alternates between open and closed states. Activated by low cytoplasmic Mg(2+) levels. Inactive when cytoplasmic Mg(2+) levels are high.</text>
</comment>
<evidence type="ECO:0000256" key="7">
    <source>
        <dbReference type="ARBA" id="ARBA00022989"/>
    </source>
</evidence>
<reference evidence="14 15" key="1">
    <citation type="submission" date="2019-02" db="EMBL/GenBank/DDBJ databases">
        <title>Deep-cultivation of Planctomycetes and their phenomic and genomic characterization uncovers novel biology.</title>
        <authorList>
            <person name="Wiegand S."/>
            <person name="Jogler M."/>
            <person name="Boedeker C."/>
            <person name="Pinto D."/>
            <person name="Vollmers J."/>
            <person name="Rivas-Marin E."/>
            <person name="Kohn T."/>
            <person name="Peeters S.H."/>
            <person name="Heuer A."/>
            <person name="Rast P."/>
            <person name="Oberbeckmann S."/>
            <person name="Bunk B."/>
            <person name="Jeske O."/>
            <person name="Meyerdierks A."/>
            <person name="Storesund J.E."/>
            <person name="Kallscheuer N."/>
            <person name="Luecker S."/>
            <person name="Lage O.M."/>
            <person name="Pohl T."/>
            <person name="Merkel B.J."/>
            <person name="Hornburger P."/>
            <person name="Mueller R.-W."/>
            <person name="Bruemmer F."/>
            <person name="Labrenz M."/>
            <person name="Spormann A.M."/>
            <person name="Op den Camp H."/>
            <person name="Overmann J."/>
            <person name="Amann R."/>
            <person name="Jetten M.S.M."/>
            <person name="Mascher T."/>
            <person name="Medema M.H."/>
            <person name="Devos D.P."/>
            <person name="Kaster A.-K."/>
            <person name="Ovreas L."/>
            <person name="Rohde M."/>
            <person name="Galperin M.Y."/>
            <person name="Jogler C."/>
        </authorList>
    </citation>
    <scope>NUCLEOTIDE SEQUENCE [LARGE SCALE GENOMIC DNA]</scope>
    <source>
        <strain evidence="14 15">Mal52</strain>
    </source>
</reference>
<keyword evidence="7 13" id="KW-1133">Transmembrane helix</keyword>
<dbReference type="Pfam" id="PF01544">
    <property type="entry name" value="CorA"/>
    <property type="match status" value="1"/>
</dbReference>
<gene>
    <name evidence="14" type="primary">corA_1</name>
    <name evidence="14" type="ORF">Mal52_00580</name>
</gene>
<dbReference type="FunFam" id="1.20.58.340:FF:000004">
    <property type="entry name" value="Magnesium transport protein CorA"/>
    <property type="match status" value="1"/>
</dbReference>
<evidence type="ECO:0000256" key="13">
    <source>
        <dbReference type="SAM" id="Phobius"/>
    </source>
</evidence>
<dbReference type="SUPFAM" id="SSF144083">
    <property type="entry name" value="Magnesium transport protein CorA, transmembrane region"/>
    <property type="match status" value="1"/>
</dbReference>
<comment type="catalytic activity">
    <reaction evidence="10">
        <text>Mg(2+)(in) = Mg(2+)(out)</text>
        <dbReference type="Rhea" id="RHEA:29827"/>
        <dbReference type="ChEBI" id="CHEBI:18420"/>
    </reaction>
</comment>
<evidence type="ECO:0000256" key="6">
    <source>
        <dbReference type="ARBA" id="ARBA00022842"/>
    </source>
</evidence>
<feature type="transmembrane region" description="Helical" evidence="13">
    <location>
        <begin position="263"/>
        <end position="282"/>
    </location>
</feature>
<evidence type="ECO:0000256" key="10">
    <source>
        <dbReference type="ARBA" id="ARBA00034269"/>
    </source>
</evidence>
<keyword evidence="3" id="KW-0813">Transport</keyword>